<dbReference type="InterPro" id="IPR023214">
    <property type="entry name" value="HAD_sf"/>
</dbReference>
<dbReference type="SFLD" id="SFLDS00003">
    <property type="entry name" value="Haloacid_Dehalogenase"/>
    <property type="match status" value="1"/>
</dbReference>
<organism evidence="1 2">
    <name type="scientific">Magnetospirillum moscoviense</name>
    <dbReference type="NCBI Taxonomy" id="1437059"/>
    <lineage>
        <taxon>Bacteria</taxon>
        <taxon>Pseudomonadati</taxon>
        <taxon>Pseudomonadota</taxon>
        <taxon>Alphaproteobacteria</taxon>
        <taxon>Rhodospirillales</taxon>
        <taxon>Rhodospirillaceae</taxon>
        <taxon>Magnetospirillum</taxon>
    </lineage>
</organism>
<dbReference type="Gene3D" id="1.10.150.240">
    <property type="entry name" value="Putative phosphatase, domain 2"/>
    <property type="match status" value="1"/>
</dbReference>
<name>A0A178MYE8_9PROT</name>
<dbReference type="Proteomes" id="UP000078543">
    <property type="component" value="Unassembled WGS sequence"/>
</dbReference>
<dbReference type="InterPro" id="IPR041492">
    <property type="entry name" value="HAD_2"/>
</dbReference>
<dbReference type="Pfam" id="PF13419">
    <property type="entry name" value="HAD_2"/>
    <property type="match status" value="1"/>
</dbReference>
<protein>
    <submittedName>
        <fullName evidence="1">Phosphatase</fullName>
    </submittedName>
</protein>
<dbReference type="NCBIfam" id="TIGR01509">
    <property type="entry name" value="HAD-SF-IA-v3"/>
    <property type="match status" value="1"/>
</dbReference>
<proteinExistence type="predicted"/>
<dbReference type="PRINTS" id="PR00413">
    <property type="entry name" value="HADHALOGNASE"/>
</dbReference>
<dbReference type="InterPro" id="IPR036412">
    <property type="entry name" value="HAD-like_sf"/>
</dbReference>
<dbReference type="PANTHER" id="PTHR42896">
    <property type="entry name" value="XYLULOSE-1,5-BISPHOSPHATE (XUBP) PHOSPHATASE"/>
    <property type="match status" value="1"/>
</dbReference>
<keyword evidence="2" id="KW-1185">Reference proteome</keyword>
<comment type="caution">
    <text evidence="1">The sequence shown here is derived from an EMBL/GenBank/DDBJ whole genome shotgun (WGS) entry which is preliminary data.</text>
</comment>
<dbReference type="SUPFAM" id="SSF56784">
    <property type="entry name" value="HAD-like"/>
    <property type="match status" value="1"/>
</dbReference>
<dbReference type="SFLD" id="SFLDG01129">
    <property type="entry name" value="C1.5:_HAD__Beta-PGM__Phosphata"/>
    <property type="match status" value="1"/>
</dbReference>
<dbReference type="InterPro" id="IPR006439">
    <property type="entry name" value="HAD-SF_hydro_IA"/>
</dbReference>
<dbReference type="InterPro" id="IPR044999">
    <property type="entry name" value="CbbY-like"/>
</dbReference>
<dbReference type="AlphaFoldDB" id="A0A178MYE8"/>
<dbReference type="EMBL" id="LWQU01000065">
    <property type="protein sequence ID" value="OAN59553.1"/>
    <property type="molecule type" value="Genomic_DNA"/>
</dbReference>
<dbReference type="GO" id="GO:0016787">
    <property type="term" value="F:hydrolase activity"/>
    <property type="evidence" value="ECO:0007669"/>
    <property type="project" value="InterPro"/>
</dbReference>
<dbReference type="RefSeq" id="WP_068497493.1">
    <property type="nucleotide sequence ID" value="NZ_LWQU01000065.1"/>
</dbReference>
<accession>A0A178MYE8</accession>
<dbReference type="PANTHER" id="PTHR42896:SF2">
    <property type="entry name" value="CBBY-LIKE PROTEIN"/>
    <property type="match status" value="1"/>
</dbReference>
<dbReference type="STRING" id="1437059.A6A05_07380"/>
<reference evidence="1 2" key="1">
    <citation type="submission" date="2016-04" db="EMBL/GenBank/DDBJ databases">
        <title>Draft genome sequence of freshwater magnetotactic bacteria Magnetospirillum marisnigri SP-1 and Magnetospirillum moscoviense BB-1.</title>
        <authorList>
            <person name="Koziaeva V."/>
            <person name="Dziuba M.V."/>
            <person name="Ivanov T.M."/>
            <person name="Kuznetsov B."/>
            <person name="Grouzdev D.S."/>
        </authorList>
    </citation>
    <scope>NUCLEOTIDE SEQUENCE [LARGE SCALE GENOMIC DNA]</scope>
    <source>
        <strain evidence="1 2">BB-1</strain>
    </source>
</reference>
<sequence>MLNALIFDVDGTLAETEEAHRKAFNQTFAEFGLDWHWDPLLYGRLLKVSGGKERMRSYAGANVDDTLIDALHRRKTEIYTTFVATGAVPLRPGVERLITQALDHGLTLAVATTTTRANLLALLDGATGGAGHGWFKVMACADDAPVKKPDPAVYRFVLERLELPAVRCLAIEDTRNGVLSARGAGLDVVVTRSTYAHDEDVTAALAVYDDLSFVGLPDLMRLKSRIGWAEPPAA</sequence>
<dbReference type="OrthoDB" id="414934at2"/>
<evidence type="ECO:0000313" key="1">
    <source>
        <dbReference type="EMBL" id="OAN59553.1"/>
    </source>
</evidence>
<gene>
    <name evidence="1" type="ORF">A6A05_07380</name>
</gene>
<dbReference type="Gene3D" id="3.40.50.1000">
    <property type="entry name" value="HAD superfamily/HAD-like"/>
    <property type="match status" value="1"/>
</dbReference>
<evidence type="ECO:0000313" key="2">
    <source>
        <dbReference type="Proteomes" id="UP000078543"/>
    </source>
</evidence>
<dbReference type="InterPro" id="IPR023198">
    <property type="entry name" value="PGP-like_dom2"/>
</dbReference>